<proteinExistence type="predicted"/>
<dbReference type="GeneID" id="92094462"/>
<comment type="caution">
    <text evidence="1">The sequence shown here is derived from an EMBL/GenBank/DDBJ whole genome shotgun (WGS) entry which is preliminary data.</text>
</comment>
<organism evidence="1 2">
    <name type="scientific">Apiospora phragmitis</name>
    <dbReference type="NCBI Taxonomy" id="2905665"/>
    <lineage>
        <taxon>Eukaryota</taxon>
        <taxon>Fungi</taxon>
        <taxon>Dikarya</taxon>
        <taxon>Ascomycota</taxon>
        <taxon>Pezizomycotina</taxon>
        <taxon>Sordariomycetes</taxon>
        <taxon>Xylariomycetidae</taxon>
        <taxon>Amphisphaeriales</taxon>
        <taxon>Apiosporaceae</taxon>
        <taxon>Apiospora</taxon>
    </lineage>
</organism>
<keyword evidence="2" id="KW-1185">Reference proteome</keyword>
<gene>
    <name evidence="1" type="ORF">PG994_009990</name>
</gene>
<evidence type="ECO:0008006" key="3">
    <source>
        <dbReference type="Google" id="ProtNLM"/>
    </source>
</evidence>
<accession>A0ABR1TQW9</accession>
<reference evidence="1 2" key="1">
    <citation type="submission" date="2023-01" db="EMBL/GenBank/DDBJ databases">
        <title>Analysis of 21 Apiospora genomes using comparative genomics revels a genus with tremendous synthesis potential of carbohydrate active enzymes and secondary metabolites.</title>
        <authorList>
            <person name="Sorensen T."/>
        </authorList>
    </citation>
    <scope>NUCLEOTIDE SEQUENCE [LARGE SCALE GENOMIC DNA]</scope>
    <source>
        <strain evidence="1 2">CBS 135458</strain>
    </source>
</reference>
<evidence type="ECO:0000313" key="1">
    <source>
        <dbReference type="EMBL" id="KAK8048260.1"/>
    </source>
</evidence>
<dbReference type="Proteomes" id="UP001480595">
    <property type="component" value="Unassembled WGS sequence"/>
</dbReference>
<dbReference type="EMBL" id="JAQQWL010000011">
    <property type="protein sequence ID" value="KAK8048260.1"/>
    <property type="molecule type" value="Genomic_DNA"/>
</dbReference>
<name>A0ABR1TQW9_9PEZI</name>
<evidence type="ECO:0000313" key="2">
    <source>
        <dbReference type="Proteomes" id="UP001480595"/>
    </source>
</evidence>
<sequence>MRTVYILLFSPNTRFLLFEGTHSKKLPEKVMSKFGILTSPHDELGAQGILPVPYDVPTGGFALIDGRVGWTILEGQAMAIGYASEEEIKHWGTFELGDTPSLREKVAELYRNGIRTKTIFVKPQSTVFNT</sequence>
<dbReference type="RefSeq" id="XP_066710509.1">
    <property type="nucleotide sequence ID" value="XM_066861399.1"/>
</dbReference>
<protein>
    <recommendedName>
        <fullName evidence="3">YCII-related domain-containing protein</fullName>
    </recommendedName>
</protein>